<name>A0AAN7XCM9_ELEMC</name>
<dbReference type="AlphaFoldDB" id="A0AAN7XCM9"/>
<protein>
    <submittedName>
        <fullName evidence="1">Uncharacterized protein</fullName>
    </submittedName>
</protein>
<proteinExistence type="predicted"/>
<keyword evidence="2" id="KW-1185">Reference proteome</keyword>
<organism evidence="1 2">
    <name type="scientific">Eleginops maclovinus</name>
    <name type="common">Patagonian blennie</name>
    <name type="synonym">Eleginus maclovinus</name>
    <dbReference type="NCBI Taxonomy" id="56733"/>
    <lineage>
        <taxon>Eukaryota</taxon>
        <taxon>Metazoa</taxon>
        <taxon>Chordata</taxon>
        <taxon>Craniata</taxon>
        <taxon>Vertebrata</taxon>
        <taxon>Euteleostomi</taxon>
        <taxon>Actinopterygii</taxon>
        <taxon>Neopterygii</taxon>
        <taxon>Teleostei</taxon>
        <taxon>Neoteleostei</taxon>
        <taxon>Acanthomorphata</taxon>
        <taxon>Eupercaria</taxon>
        <taxon>Perciformes</taxon>
        <taxon>Notothenioidei</taxon>
        <taxon>Eleginopidae</taxon>
        <taxon>Eleginops</taxon>
    </lineage>
</organism>
<reference evidence="1 2" key="2">
    <citation type="journal article" date="2023" name="Mol. Biol. Evol.">
        <title>Genomics of Secondarily Temperate Adaptation in the Only Non-Antarctic Icefish.</title>
        <authorList>
            <person name="Rivera-Colon A.G."/>
            <person name="Rayamajhi N."/>
            <person name="Minhas B.F."/>
            <person name="Madrigal G."/>
            <person name="Bilyk K.T."/>
            <person name="Yoon V."/>
            <person name="Hune M."/>
            <person name="Gregory S."/>
            <person name="Cheng C.H.C."/>
            <person name="Catchen J.M."/>
        </authorList>
    </citation>
    <scope>NUCLEOTIDE SEQUENCE [LARGE SCALE GENOMIC DNA]</scope>
    <source>
        <strain evidence="1">JMC-PN-2008</strain>
    </source>
</reference>
<gene>
    <name evidence="1" type="ORF">PBY51_010945</name>
</gene>
<dbReference type="EMBL" id="JAUZQC010000016">
    <property type="protein sequence ID" value="KAK5857719.1"/>
    <property type="molecule type" value="Genomic_DNA"/>
</dbReference>
<accession>A0AAN7XCM9</accession>
<reference evidence="1 2" key="1">
    <citation type="journal article" date="2023" name="Genes (Basel)">
        <title>Chromosome-Level Genome Assembly and Circadian Gene Repertoire of the Patagonia Blennie Eleginops maclovinus-The Closest Ancestral Proxy of Antarctic Cryonotothenioids.</title>
        <authorList>
            <person name="Cheng C.C."/>
            <person name="Rivera-Colon A.G."/>
            <person name="Minhas B.F."/>
            <person name="Wilson L."/>
            <person name="Rayamajhi N."/>
            <person name="Vargas-Chacoff L."/>
            <person name="Catchen J.M."/>
        </authorList>
    </citation>
    <scope>NUCLEOTIDE SEQUENCE [LARGE SCALE GENOMIC DNA]</scope>
    <source>
        <strain evidence="1">JMC-PN-2008</strain>
    </source>
</reference>
<evidence type="ECO:0000313" key="2">
    <source>
        <dbReference type="Proteomes" id="UP001346869"/>
    </source>
</evidence>
<dbReference type="Proteomes" id="UP001346869">
    <property type="component" value="Unassembled WGS sequence"/>
</dbReference>
<sequence length="71" mass="7748">MGKTSLCSVSETCGTRLREVVVEVVVVVVVEEMEFCWSGLEGWSWSGVRPSCCGLLIHSTAPEVVVEAWMS</sequence>
<comment type="caution">
    <text evidence="1">The sequence shown here is derived from an EMBL/GenBank/DDBJ whole genome shotgun (WGS) entry which is preliminary data.</text>
</comment>
<evidence type="ECO:0000313" key="1">
    <source>
        <dbReference type="EMBL" id="KAK5857719.1"/>
    </source>
</evidence>